<evidence type="ECO:0000313" key="6">
    <source>
        <dbReference type="EMBL" id="MFD1677298.1"/>
    </source>
</evidence>
<dbReference type="InterPro" id="IPR020103">
    <property type="entry name" value="PsdUridine_synth_cat_dom_sf"/>
</dbReference>
<dbReference type="Gene3D" id="3.10.290.10">
    <property type="entry name" value="RNA-binding S4 domain"/>
    <property type="match status" value="1"/>
</dbReference>
<dbReference type="EC" id="5.4.99.-" evidence="4"/>
<dbReference type="InterPro" id="IPR036986">
    <property type="entry name" value="S4_RNA-bd_sf"/>
</dbReference>
<evidence type="ECO:0000256" key="2">
    <source>
        <dbReference type="ARBA" id="ARBA00010876"/>
    </source>
</evidence>
<dbReference type="CDD" id="cd02869">
    <property type="entry name" value="PseudoU_synth_RluA_like"/>
    <property type="match status" value="1"/>
</dbReference>
<dbReference type="RefSeq" id="WP_377945205.1">
    <property type="nucleotide sequence ID" value="NZ_JBHUCX010000092.1"/>
</dbReference>
<dbReference type="InterPro" id="IPR050188">
    <property type="entry name" value="RluA_PseudoU_synthase"/>
</dbReference>
<dbReference type="NCBIfam" id="TIGR00005">
    <property type="entry name" value="rluA_subfam"/>
    <property type="match status" value="1"/>
</dbReference>
<sequence>MRDGIRETYTVNEEDVGERLDKWLTEQMQDNDWDLSRSTVQTWLKSSIVTRIPTGKIKASDQIEVNQQYVVDLPAEEPVTIVGDDLPLDIVYEDEDVVVVNKPRGLVVHPAPGHLRGTLVNALVARGIILSSLGGEMRPGVVHRIDKDTSGLVMLAKTDRAYYSLTAQLQAHTVERQYTAIVHGRMTHQNGTIEMPIARDPQDRQRMAAIAGGKQAVTHFQVIERFDRYTLVRCRLETGRTHQIRVHFAAIDHPLAGDPVYGRRHTLQIAGQALHAQTLGFEHPSTGEWRVFSSELPEDMAGLLTGLQAGRIR</sequence>
<dbReference type="PANTHER" id="PTHR21600">
    <property type="entry name" value="MITOCHONDRIAL RNA PSEUDOURIDINE SYNTHASE"/>
    <property type="match status" value="1"/>
</dbReference>
<evidence type="ECO:0000313" key="7">
    <source>
        <dbReference type="Proteomes" id="UP001597079"/>
    </source>
</evidence>
<dbReference type="PROSITE" id="PS01129">
    <property type="entry name" value="PSI_RLU"/>
    <property type="match status" value="1"/>
</dbReference>
<organism evidence="6 7">
    <name type="scientific">Alicyclobacillus fodiniaquatilis</name>
    <dbReference type="NCBI Taxonomy" id="1661150"/>
    <lineage>
        <taxon>Bacteria</taxon>
        <taxon>Bacillati</taxon>
        <taxon>Bacillota</taxon>
        <taxon>Bacilli</taxon>
        <taxon>Bacillales</taxon>
        <taxon>Alicyclobacillaceae</taxon>
        <taxon>Alicyclobacillus</taxon>
    </lineage>
</organism>
<dbReference type="GO" id="GO:0016853">
    <property type="term" value="F:isomerase activity"/>
    <property type="evidence" value="ECO:0007669"/>
    <property type="project" value="UniProtKB-KW"/>
</dbReference>
<dbReference type="Proteomes" id="UP001597079">
    <property type="component" value="Unassembled WGS sequence"/>
</dbReference>
<evidence type="ECO:0000259" key="5">
    <source>
        <dbReference type="Pfam" id="PF00849"/>
    </source>
</evidence>
<dbReference type="SUPFAM" id="SSF55120">
    <property type="entry name" value="Pseudouridine synthase"/>
    <property type="match status" value="1"/>
</dbReference>
<dbReference type="Gene3D" id="3.30.2350.10">
    <property type="entry name" value="Pseudouridine synthase"/>
    <property type="match status" value="1"/>
</dbReference>
<dbReference type="PANTHER" id="PTHR21600:SF44">
    <property type="entry name" value="RIBOSOMAL LARGE SUBUNIT PSEUDOURIDINE SYNTHASE D"/>
    <property type="match status" value="1"/>
</dbReference>
<dbReference type="EMBL" id="JBHUCX010000092">
    <property type="protein sequence ID" value="MFD1677298.1"/>
    <property type="molecule type" value="Genomic_DNA"/>
</dbReference>
<comment type="catalytic activity">
    <reaction evidence="1 4">
        <text>a uridine in RNA = a pseudouridine in RNA</text>
        <dbReference type="Rhea" id="RHEA:48348"/>
        <dbReference type="Rhea" id="RHEA-COMP:12068"/>
        <dbReference type="Rhea" id="RHEA-COMP:12069"/>
        <dbReference type="ChEBI" id="CHEBI:65314"/>
        <dbReference type="ChEBI" id="CHEBI:65315"/>
    </reaction>
</comment>
<feature type="domain" description="Pseudouridine synthase RsuA/RluA-like" evidence="5">
    <location>
        <begin position="96"/>
        <end position="250"/>
    </location>
</feature>
<keyword evidence="3 4" id="KW-0413">Isomerase</keyword>
<protein>
    <recommendedName>
        <fullName evidence="4">Pseudouridine synthase</fullName>
        <ecNumber evidence="4">5.4.99.-</ecNumber>
    </recommendedName>
</protein>
<keyword evidence="7" id="KW-1185">Reference proteome</keyword>
<accession>A0ABW4JNX9</accession>
<comment type="function">
    <text evidence="4">Responsible for synthesis of pseudouridine from uracil.</text>
</comment>
<evidence type="ECO:0000256" key="1">
    <source>
        <dbReference type="ARBA" id="ARBA00000073"/>
    </source>
</evidence>
<dbReference type="InterPro" id="IPR006224">
    <property type="entry name" value="PsdUridine_synth_RluA-like_CS"/>
</dbReference>
<comment type="caution">
    <text evidence="6">The sequence shown here is derived from an EMBL/GenBank/DDBJ whole genome shotgun (WGS) entry which is preliminary data.</text>
</comment>
<proteinExistence type="inferred from homology"/>
<dbReference type="Pfam" id="PF00849">
    <property type="entry name" value="PseudoU_synth_2"/>
    <property type="match status" value="1"/>
</dbReference>
<reference evidence="7" key="1">
    <citation type="journal article" date="2019" name="Int. J. Syst. Evol. Microbiol.">
        <title>The Global Catalogue of Microorganisms (GCM) 10K type strain sequencing project: providing services to taxonomists for standard genome sequencing and annotation.</title>
        <authorList>
            <consortium name="The Broad Institute Genomics Platform"/>
            <consortium name="The Broad Institute Genome Sequencing Center for Infectious Disease"/>
            <person name="Wu L."/>
            <person name="Ma J."/>
        </authorList>
    </citation>
    <scope>NUCLEOTIDE SEQUENCE [LARGE SCALE GENOMIC DNA]</scope>
    <source>
        <strain evidence="7">CGMCC 1.12286</strain>
    </source>
</reference>
<dbReference type="InterPro" id="IPR006145">
    <property type="entry name" value="PsdUridine_synth_RsuA/RluA"/>
</dbReference>
<comment type="similarity">
    <text evidence="2 4">Belongs to the pseudouridine synthase RluA family.</text>
</comment>
<evidence type="ECO:0000256" key="3">
    <source>
        <dbReference type="ARBA" id="ARBA00023235"/>
    </source>
</evidence>
<name>A0ABW4JNX9_9BACL</name>
<gene>
    <name evidence="6" type="ORF">ACFSB2_21735</name>
</gene>
<evidence type="ECO:0000256" key="4">
    <source>
        <dbReference type="RuleBase" id="RU362028"/>
    </source>
</evidence>
<dbReference type="InterPro" id="IPR006225">
    <property type="entry name" value="PsdUridine_synth_RluC/D"/>
</dbReference>